<dbReference type="GO" id="GO:0005840">
    <property type="term" value="C:ribosome"/>
    <property type="evidence" value="ECO:0007669"/>
    <property type="project" value="UniProtKB-KW"/>
</dbReference>
<accession>A0ABQ5JR84</accession>
<dbReference type="EMBL" id="BQXS01011562">
    <property type="protein sequence ID" value="GKT14060.1"/>
    <property type="molecule type" value="Genomic_DNA"/>
</dbReference>
<comment type="caution">
    <text evidence="3">The sequence shown here is derived from an EMBL/GenBank/DDBJ whole genome shotgun (WGS) entry which is preliminary data.</text>
</comment>
<feature type="domain" description="Large ribosomal subunit protein uL10-like insertion" evidence="2">
    <location>
        <begin position="128"/>
        <end position="199"/>
    </location>
</feature>
<name>A0ABQ5JR84_9EUKA</name>
<dbReference type="Gene3D" id="3.90.105.20">
    <property type="match status" value="1"/>
</dbReference>
<organism evidence="3 4">
    <name type="scientific">Aduncisulcus paluster</name>
    <dbReference type="NCBI Taxonomy" id="2918883"/>
    <lineage>
        <taxon>Eukaryota</taxon>
        <taxon>Metamonada</taxon>
        <taxon>Carpediemonas-like organisms</taxon>
        <taxon>Aduncisulcus</taxon>
    </lineage>
</organism>
<keyword evidence="3" id="KW-0687">Ribonucleoprotein</keyword>
<dbReference type="InterPro" id="IPR043164">
    <property type="entry name" value="Ribosomal_uL10-like_insert_sf"/>
</dbReference>
<dbReference type="InterPro" id="IPR001790">
    <property type="entry name" value="Ribosomal_uL10"/>
</dbReference>
<evidence type="ECO:0000259" key="2">
    <source>
        <dbReference type="Pfam" id="PF17777"/>
    </source>
</evidence>
<evidence type="ECO:0000256" key="1">
    <source>
        <dbReference type="ARBA" id="ARBA00008889"/>
    </source>
</evidence>
<protein>
    <submittedName>
        <fullName evidence="3">Ribosomal protein L10P like protein</fullName>
    </submittedName>
</protein>
<dbReference type="PANTHER" id="PTHR45841">
    <property type="entry name" value="MRNA TURNOVER PROTEIN 4 MRTO4"/>
    <property type="match status" value="1"/>
</dbReference>
<dbReference type="SUPFAM" id="SSF160369">
    <property type="entry name" value="Ribosomal protein L10-like"/>
    <property type="match status" value="1"/>
</dbReference>
<dbReference type="Gene3D" id="3.30.70.1730">
    <property type="match status" value="1"/>
</dbReference>
<dbReference type="InterPro" id="IPR040637">
    <property type="entry name" value="Ribosomal_uL10-like_insert"/>
</dbReference>
<dbReference type="Pfam" id="PF00466">
    <property type="entry name" value="Ribosomal_L10"/>
    <property type="match status" value="1"/>
</dbReference>
<reference evidence="3" key="1">
    <citation type="submission" date="2022-03" db="EMBL/GenBank/DDBJ databases">
        <title>Draft genome sequence of Aduncisulcus paluster, a free-living microaerophilic Fornicata.</title>
        <authorList>
            <person name="Yuyama I."/>
            <person name="Kume K."/>
            <person name="Tamura T."/>
            <person name="Inagaki Y."/>
            <person name="Hashimoto T."/>
        </authorList>
    </citation>
    <scope>NUCLEOTIDE SEQUENCE</scope>
    <source>
        <strain evidence="3">NY0171</strain>
    </source>
</reference>
<evidence type="ECO:0000313" key="3">
    <source>
        <dbReference type="EMBL" id="GKT14060.1"/>
    </source>
</evidence>
<dbReference type="InterPro" id="IPR043141">
    <property type="entry name" value="Ribosomal_uL10-like_sf"/>
</dbReference>
<dbReference type="Proteomes" id="UP001057375">
    <property type="component" value="Unassembled WGS sequence"/>
</dbReference>
<keyword evidence="4" id="KW-1185">Reference proteome</keyword>
<comment type="similarity">
    <text evidence="1">Belongs to the universal ribosomal protein uL10 family.</text>
</comment>
<evidence type="ECO:0000313" key="4">
    <source>
        <dbReference type="Proteomes" id="UP001057375"/>
    </source>
</evidence>
<dbReference type="Pfam" id="PF17777">
    <property type="entry name" value="RL10P_insert"/>
    <property type="match status" value="1"/>
</dbReference>
<gene>
    <name evidence="3" type="ORF">ADUPG1_010400</name>
</gene>
<proteinExistence type="inferred from homology"/>
<sequence length="233" mass="26050">MPKSKRAQVVHTSKVQKKGKDRKTKIIQDIQKAIESFESCYVFEYFNLPARFIVDLRLALQGDVRFFMPKNSLSRVALGHDEESEFAENIHKLSEDLFGKRGLMFTSLPHSRIMEIVKKSTREAPAVCGEVASETVQIPAGTLEAAKGCPASMELQWRDLGFPTCLDDDGRIMLTNIHTVCTVGDVLTSKQAKALKLLGMNMGVAKLDLISMWKKGTYSLLVKEPEAKGEEEE</sequence>
<keyword evidence="3" id="KW-0689">Ribosomal protein</keyword>
<dbReference type="PANTHER" id="PTHR45841:SF1">
    <property type="entry name" value="MRNA TURNOVER PROTEIN 4 HOMOLOG"/>
    <property type="match status" value="1"/>
</dbReference>
<dbReference type="InterPro" id="IPR051742">
    <property type="entry name" value="Ribosome_Assembly_uL10"/>
</dbReference>